<accession>Q7R8U2</accession>
<evidence type="ECO:0000313" key="2">
    <source>
        <dbReference type="EMBL" id="EAA19494.1"/>
    </source>
</evidence>
<keyword evidence="3" id="KW-1185">Reference proteome</keyword>
<dbReference type="EMBL" id="AABL01002542">
    <property type="protein sequence ID" value="EAA19494.1"/>
    <property type="molecule type" value="Genomic_DNA"/>
</dbReference>
<dbReference type="NCBIfam" id="TIGR01590">
    <property type="entry name" value="yir-bir-cir_Pla"/>
    <property type="match status" value="1"/>
</dbReference>
<evidence type="ECO:0000313" key="3">
    <source>
        <dbReference type="Proteomes" id="UP000008553"/>
    </source>
</evidence>
<dbReference type="Pfam" id="PF06022">
    <property type="entry name" value="Cir_Bir_Yir"/>
    <property type="match status" value="1"/>
</dbReference>
<dbReference type="PaxDb" id="73239-Q7R8U2"/>
<dbReference type="InParanoid" id="Q7R8U2"/>
<proteinExistence type="predicted"/>
<name>Q7R8U2_PLAYO</name>
<evidence type="ECO:0000256" key="1">
    <source>
        <dbReference type="SAM" id="Phobius"/>
    </source>
</evidence>
<gene>
    <name evidence="2" type="ORF">PY07128</name>
</gene>
<dbReference type="Proteomes" id="UP000008553">
    <property type="component" value="Unassembled WGS sequence"/>
</dbReference>
<sequence>MEQYNFVNIIILEKSILYIIRNKYIVFNIFFKKTIYMLLRIIDVCKRFKNVREWVPDQLSSNGEYQIKHGEDFQKYCTNECNSSLDKISAGCLYLLNEFFRDSSTFELVAKENFYIVEYILIWLSYMLNLIKTQENVSKEHFYNTYIMNGSKYTTNIKYIDGYNDYKDLIDTNEYFLNMDMSIISKLYDAFNILCDIYNELDTNGSNCEKCSQKANKFVETYKKIIIDHNITDGNSYLHVVFTLFIYYDNLKKKCKDFSSIPNIENIISEATSSSSIASKLIPILSILVAIAIFLGISYKVNNKELKKKIIIYMQTLTKKTYAS</sequence>
<comment type="caution">
    <text evidence="2">The sequence shown here is derived from an EMBL/GenBank/DDBJ whole genome shotgun (WGS) entry which is preliminary data.</text>
</comment>
<keyword evidence="1" id="KW-0472">Membrane</keyword>
<protein>
    <submittedName>
        <fullName evidence="2">Yir3 protein</fullName>
    </submittedName>
</protein>
<organism evidence="2 3">
    <name type="scientific">Plasmodium yoelii yoelii</name>
    <dbReference type="NCBI Taxonomy" id="73239"/>
    <lineage>
        <taxon>Eukaryota</taxon>
        <taxon>Sar</taxon>
        <taxon>Alveolata</taxon>
        <taxon>Apicomplexa</taxon>
        <taxon>Aconoidasida</taxon>
        <taxon>Haemosporida</taxon>
        <taxon>Plasmodiidae</taxon>
        <taxon>Plasmodium</taxon>
        <taxon>Plasmodium (Vinckeia)</taxon>
    </lineage>
</organism>
<keyword evidence="1" id="KW-0812">Transmembrane</keyword>
<dbReference type="InterPro" id="IPR006477">
    <property type="entry name" value="Yir_bir_cir"/>
</dbReference>
<reference evidence="2 3" key="1">
    <citation type="journal article" date="2002" name="Nature">
        <title>Genome sequence and comparative analysis of the model rodent malaria parasite Plasmodium yoelii yoelii.</title>
        <authorList>
            <person name="Carlton J.M."/>
            <person name="Angiuoli S.V."/>
            <person name="Suh B.B."/>
            <person name="Kooij T.W."/>
            <person name="Pertea M."/>
            <person name="Silva J.C."/>
            <person name="Ermolaeva M.D."/>
            <person name="Allen J.E."/>
            <person name="Selengut J.D."/>
            <person name="Koo H.L."/>
            <person name="Peterson J.D."/>
            <person name="Pop M."/>
            <person name="Kosack D.S."/>
            <person name="Shumway M.F."/>
            <person name="Bidwell S.L."/>
            <person name="Shallom S.J."/>
            <person name="van Aken S.E."/>
            <person name="Riedmuller S.B."/>
            <person name="Feldblyum T.V."/>
            <person name="Cho J.K."/>
            <person name="Quackenbush J."/>
            <person name="Sedegah M."/>
            <person name="Shoaibi A."/>
            <person name="Cummings L.M."/>
            <person name="Florens L."/>
            <person name="Yates J.R."/>
            <person name="Raine J.D."/>
            <person name="Sinden R.E."/>
            <person name="Harris M.A."/>
            <person name="Cunningham D.A."/>
            <person name="Preiser P.R."/>
            <person name="Bergman L.W."/>
            <person name="Vaidya A.B."/>
            <person name="van Lin L.H."/>
            <person name="Janse C.J."/>
            <person name="Waters A.P."/>
            <person name="Smith H.O."/>
            <person name="White O.R."/>
            <person name="Salzberg S.L."/>
            <person name="Venter J.C."/>
            <person name="Fraser C.M."/>
            <person name="Hoffman S.L."/>
            <person name="Gardner M.J."/>
            <person name="Carucci D.J."/>
        </authorList>
    </citation>
    <scope>NUCLEOTIDE SEQUENCE [LARGE SCALE GENOMIC DNA]</scope>
    <source>
        <strain evidence="2 3">17XNL</strain>
    </source>
</reference>
<dbReference type="AlphaFoldDB" id="Q7R8U2"/>
<keyword evidence="1" id="KW-1133">Transmembrane helix</keyword>
<feature type="transmembrane region" description="Helical" evidence="1">
    <location>
        <begin position="281"/>
        <end position="299"/>
    </location>
</feature>